<evidence type="ECO:0000256" key="1">
    <source>
        <dbReference type="SAM" id="MobiDB-lite"/>
    </source>
</evidence>
<reference evidence="3" key="1">
    <citation type="submission" date="2016-06" db="EMBL/GenBank/DDBJ databases">
        <title>Parallel loss of symbiosis genes in relatives of nitrogen-fixing non-legume Parasponia.</title>
        <authorList>
            <person name="Van Velzen R."/>
            <person name="Holmer R."/>
            <person name="Bu F."/>
            <person name="Rutten L."/>
            <person name="Van Zeijl A."/>
            <person name="Liu W."/>
            <person name="Santuari L."/>
            <person name="Cao Q."/>
            <person name="Sharma T."/>
            <person name="Shen D."/>
            <person name="Roswanjaya Y."/>
            <person name="Wardhani T."/>
            <person name="Kalhor M.S."/>
            <person name="Jansen J."/>
            <person name="Van den Hoogen J."/>
            <person name="Gungor B."/>
            <person name="Hartog M."/>
            <person name="Hontelez J."/>
            <person name="Verver J."/>
            <person name="Yang W.-C."/>
            <person name="Schijlen E."/>
            <person name="Repin R."/>
            <person name="Schilthuizen M."/>
            <person name="Schranz E."/>
            <person name="Heidstra R."/>
            <person name="Miyata K."/>
            <person name="Fedorova E."/>
            <person name="Kohlen W."/>
            <person name="Bisseling T."/>
            <person name="Smit S."/>
            <person name="Geurts R."/>
        </authorList>
    </citation>
    <scope>NUCLEOTIDE SEQUENCE [LARGE SCALE GENOMIC DNA]</scope>
    <source>
        <strain evidence="3">cv. WU1-14</strain>
    </source>
</reference>
<evidence type="ECO:0000313" key="2">
    <source>
        <dbReference type="EMBL" id="PON31223.1"/>
    </source>
</evidence>
<dbReference type="Proteomes" id="UP000237105">
    <property type="component" value="Unassembled WGS sequence"/>
</dbReference>
<feature type="compositionally biased region" description="Polar residues" evidence="1">
    <location>
        <begin position="111"/>
        <end position="120"/>
    </location>
</feature>
<feature type="region of interest" description="Disordered" evidence="1">
    <location>
        <begin position="1"/>
        <end position="64"/>
    </location>
</feature>
<sequence>QSSMAQSGPPSPKTISAQPPMSSRTVLVSQESRERASSQSVHKLTTQLSDVLPVSEPDPDSIDVDVDSIYASGMEAGGPPSTTIARNVESVTPSAMPVAHSEPYSLAEEAGTSSITSPNVKVTPMPTPPHLRDGELSSVSRKLKV</sequence>
<protein>
    <submittedName>
        <fullName evidence="2">Uncharacterized protein</fullName>
    </submittedName>
</protein>
<comment type="caution">
    <text evidence="2">The sequence shown here is derived from an EMBL/GenBank/DDBJ whole genome shotgun (WGS) entry which is preliminary data.</text>
</comment>
<dbReference type="AlphaFoldDB" id="A0A2P5A3V6"/>
<accession>A0A2P5A3V6</accession>
<feature type="region of interest" description="Disordered" evidence="1">
    <location>
        <begin position="105"/>
        <end position="145"/>
    </location>
</feature>
<keyword evidence="3" id="KW-1185">Reference proteome</keyword>
<evidence type="ECO:0000313" key="3">
    <source>
        <dbReference type="Proteomes" id="UP000237105"/>
    </source>
</evidence>
<gene>
    <name evidence="2" type="ORF">PanWU01x14_371500</name>
</gene>
<dbReference type="EMBL" id="JXTB01001254">
    <property type="protein sequence ID" value="PON31223.1"/>
    <property type="molecule type" value="Genomic_DNA"/>
</dbReference>
<dbReference type="OrthoDB" id="10354028at2759"/>
<feature type="non-terminal residue" evidence="2">
    <location>
        <position position="1"/>
    </location>
</feature>
<feature type="compositionally biased region" description="Polar residues" evidence="1">
    <location>
        <begin position="1"/>
        <end position="27"/>
    </location>
</feature>
<name>A0A2P5A3V6_PARAD</name>
<organism evidence="2 3">
    <name type="scientific">Parasponia andersonii</name>
    <name type="common">Sponia andersonii</name>
    <dbReference type="NCBI Taxonomy" id="3476"/>
    <lineage>
        <taxon>Eukaryota</taxon>
        <taxon>Viridiplantae</taxon>
        <taxon>Streptophyta</taxon>
        <taxon>Embryophyta</taxon>
        <taxon>Tracheophyta</taxon>
        <taxon>Spermatophyta</taxon>
        <taxon>Magnoliopsida</taxon>
        <taxon>eudicotyledons</taxon>
        <taxon>Gunneridae</taxon>
        <taxon>Pentapetalae</taxon>
        <taxon>rosids</taxon>
        <taxon>fabids</taxon>
        <taxon>Rosales</taxon>
        <taxon>Cannabaceae</taxon>
        <taxon>Parasponia</taxon>
    </lineage>
</organism>
<proteinExistence type="predicted"/>